<organism evidence="2 3">
    <name type="scientific">Vitis vinifera</name>
    <name type="common">Grape</name>
    <dbReference type="NCBI Taxonomy" id="29760"/>
    <lineage>
        <taxon>Eukaryota</taxon>
        <taxon>Viridiplantae</taxon>
        <taxon>Streptophyta</taxon>
        <taxon>Embryophyta</taxon>
        <taxon>Tracheophyta</taxon>
        <taxon>Spermatophyta</taxon>
        <taxon>Magnoliopsida</taxon>
        <taxon>eudicotyledons</taxon>
        <taxon>Gunneridae</taxon>
        <taxon>Pentapetalae</taxon>
        <taxon>rosids</taxon>
        <taxon>Vitales</taxon>
        <taxon>Vitaceae</taxon>
        <taxon>Viteae</taxon>
        <taxon>Vitis</taxon>
    </lineage>
</organism>
<dbReference type="EMBL" id="FN596508">
    <property type="protein sequence ID" value="CCB60533.1"/>
    <property type="molecule type" value="Genomic_DNA"/>
</dbReference>
<dbReference type="HOGENOM" id="CLU_1819357_0_0_1"/>
<dbReference type="Proteomes" id="UP000009183">
    <property type="component" value="Chromosome 3"/>
</dbReference>
<accession>F6I0R7</accession>
<name>F6I0R7_VITVI</name>
<gene>
    <name evidence="2" type="ordered locus">VIT_03s0038g03850</name>
</gene>
<sequence length="142" mass="15838">MPRNTLVATKRHALTPGDSSGIPETHKGGIKSKLKGPRPEAAIESKKAENGGCKRRVRRRMRLPGAMPRRGGLQVLDDWGVCGRPQHLPLRGALRLQPLHLPQGGSHRHRQALLQVRGRLHLCQVYCLSPEGWSEDFDVWVV</sequence>
<dbReference type="InParanoid" id="F6I0R7"/>
<dbReference type="AlphaFoldDB" id="F6I0R7"/>
<keyword evidence="3" id="KW-1185">Reference proteome</keyword>
<feature type="region of interest" description="Disordered" evidence="1">
    <location>
        <begin position="1"/>
        <end position="51"/>
    </location>
</feature>
<evidence type="ECO:0000313" key="2">
    <source>
        <dbReference type="EMBL" id="CCB60533.1"/>
    </source>
</evidence>
<dbReference type="PaxDb" id="29760-VIT_03s0038g03850.t01"/>
<reference evidence="3" key="1">
    <citation type="journal article" date="2007" name="Nature">
        <title>The grapevine genome sequence suggests ancestral hexaploidization in major angiosperm phyla.</title>
        <authorList>
            <consortium name="The French-Italian Public Consortium for Grapevine Genome Characterization."/>
            <person name="Jaillon O."/>
            <person name="Aury J.-M."/>
            <person name="Noel B."/>
            <person name="Policriti A."/>
            <person name="Clepet C."/>
            <person name="Casagrande A."/>
            <person name="Choisne N."/>
            <person name="Aubourg S."/>
            <person name="Vitulo N."/>
            <person name="Jubin C."/>
            <person name="Vezzi A."/>
            <person name="Legeai F."/>
            <person name="Hugueney P."/>
            <person name="Dasilva C."/>
            <person name="Horner D."/>
            <person name="Mica E."/>
            <person name="Jublot D."/>
            <person name="Poulain J."/>
            <person name="Bruyere C."/>
            <person name="Billault A."/>
            <person name="Segurens B."/>
            <person name="Gouyvenoux M."/>
            <person name="Ugarte E."/>
            <person name="Cattonaro F."/>
            <person name="Anthouard V."/>
            <person name="Vico V."/>
            <person name="Del Fabbro C."/>
            <person name="Alaux M."/>
            <person name="Di Gaspero G."/>
            <person name="Dumas V."/>
            <person name="Felice N."/>
            <person name="Paillard S."/>
            <person name="Juman I."/>
            <person name="Moroldo M."/>
            <person name="Scalabrin S."/>
            <person name="Canaguier A."/>
            <person name="Le Clainche I."/>
            <person name="Malacrida G."/>
            <person name="Durand E."/>
            <person name="Pesole G."/>
            <person name="Laucou V."/>
            <person name="Chatelet P."/>
            <person name="Merdinoglu D."/>
            <person name="Delledonne M."/>
            <person name="Pezzotti M."/>
            <person name="Lecharny A."/>
            <person name="Scarpelli C."/>
            <person name="Artiguenave F."/>
            <person name="Pe M.E."/>
            <person name="Valle G."/>
            <person name="Morgante M."/>
            <person name="Caboche M."/>
            <person name="Adam-Blondon A.-F."/>
            <person name="Weissenbach J."/>
            <person name="Quetier F."/>
            <person name="Wincker P."/>
        </authorList>
    </citation>
    <scope>NUCLEOTIDE SEQUENCE [LARGE SCALE GENOMIC DNA]</scope>
    <source>
        <strain evidence="3">cv. Pinot noir / PN40024</strain>
    </source>
</reference>
<protein>
    <submittedName>
        <fullName evidence="2">Uncharacterized protein</fullName>
    </submittedName>
</protein>
<proteinExistence type="predicted"/>
<evidence type="ECO:0000313" key="3">
    <source>
        <dbReference type="Proteomes" id="UP000009183"/>
    </source>
</evidence>
<feature type="compositionally biased region" description="Basic and acidic residues" evidence="1">
    <location>
        <begin position="37"/>
        <end position="49"/>
    </location>
</feature>
<dbReference type="KEGG" id="vvi:100853931"/>
<evidence type="ECO:0000256" key="1">
    <source>
        <dbReference type="SAM" id="MobiDB-lite"/>
    </source>
</evidence>